<dbReference type="EMBL" id="MPUH01000928">
    <property type="protein sequence ID" value="OMJ72129.1"/>
    <property type="molecule type" value="Genomic_DNA"/>
</dbReference>
<gene>
    <name evidence="1" type="ORF">SteCoe_29513</name>
</gene>
<name>A0A1R2B5U1_9CILI</name>
<evidence type="ECO:0000313" key="1">
    <source>
        <dbReference type="EMBL" id="OMJ72129.1"/>
    </source>
</evidence>
<proteinExistence type="predicted"/>
<dbReference type="Proteomes" id="UP000187209">
    <property type="component" value="Unassembled WGS sequence"/>
</dbReference>
<protein>
    <submittedName>
        <fullName evidence="1">Uncharacterized protein</fullName>
    </submittedName>
</protein>
<reference evidence="1 2" key="1">
    <citation type="submission" date="2016-11" db="EMBL/GenBank/DDBJ databases">
        <title>The macronuclear genome of Stentor coeruleus: a giant cell with tiny introns.</title>
        <authorList>
            <person name="Slabodnick M."/>
            <person name="Ruby J.G."/>
            <person name="Reiff S.B."/>
            <person name="Swart E.C."/>
            <person name="Gosai S."/>
            <person name="Prabakaran S."/>
            <person name="Witkowska E."/>
            <person name="Larue G.E."/>
            <person name="Fisher S."/>
            <person name="Freeman R.M."/>
            <person name="Gunawardena J."/>
            <person name="Chu W."/>
            <person name="Stover N.A."/>
            <person name="Gregory B.D."/>
            <person name="Nowacki M."/>
            <person name="Derisi J."/>
            <person name="Roy S.W."/>
            <person name="Marshall W.F."/>
            <person name="Sood P."/>
        </authorList>
    </citation>
    <scope>NUCLEOTIDE SEQUENCE [LARGE SCALE GENOMIC DNA]</scope>
    <source>
        <strain evidence="1">WM001</strain>
    </source>
</reference>
<comment type="caution">
    <text evidence="1">The sequence shown here is derived from an EMBL/GenBank/DDBJ whole genome shotgun (WGS) entry which is preliminary data.</text>
</comment>
<sequence length="380" mass="43552">MEPSYFQRSDYLNSRVKHILIESLIKRECLDSSFSHSSYRGEEISFDKSCTSDLNSSEILSVIPPLIKSENPSRPSSSCSTKSSNLQAYKYQDSSIPDSYFTSINNISLKTIKAYEKAQNSGNLECLLYSFLIIFTGIKRNADVLHSVVLMRNKAFSIFKGFLSVPGNFIKSLRGIPRIIRQKRLSLNDLKKSLAWFNMSSMENLGIYASLYEFVKETLAYSRKFYCVPIVFDENKTPLSVKDNKGPNKVEKNHFYAKNTQKNTEVSIVFTESADEDSENTLRPTHARKKSLKNPKMCSYTSKFKDKNNSFLMNSRIVQKSKDAFTKYWQGNKNKYTSITENKLKQVFDVFQDFQNYIGHEITGEGAKIIQQDIAVKLSE</sequence>
<keyword evidence="2" id="KW-1185">Reference proteome</keyword>
<evidence type="ECO:0000313" key="2">
    <source>
        <dbReference type="Proteomes" id="UP000187209"/>
    </source>
</evidence>
<organism evidence="1 2">
    <name type="scientific">Stentor coeruleus</name>
    <dbReference type="NCBI Taxonomy" id="5963"/>
    <lineage>
        <taxon>Eukaryota</taxon>
        <taxon>Sar</taxon>
        <taxon>Alveolata</taxon>
        <taxon>Ciliophora</taxon>
        <taxon>Postciliodesmatophora</taxon>
        <taxon>Heterotrichea</taxon>
        <taxon>Heterotrichida</taxon>
        <taxon>Stentoridae</taxon>
        <taxon>Stentor</taxon>
    </lineage>
</organism>
<accession>A0A1R2B5U1</accession>
<dbReference type="AlphaFoldDB" id="A0A1R2B5U1"/>